<organism evidence="10 11">
    <name type="scientific">Hufsiella arboris</name>
    <dbReference type="NCBI Taxonomy" id="2695275"/>
    <lineage>
        <taxon>Bacteria</taxon>
        <taxon>Pseudomonadati</taxon>
        <taxon>Bacteroidota</taxon>
        <taxon>Sphingobacteriia</taxon>
        <taxon>Sphingobacteriales</taxon>
        <taxon>Sphingobacteriaceae</taxon>
        <taxon>Hufsiella</taxon>
    </lineage>
</organism>
<keyword evidence="5 9" id="KW-1133">Transmembrane helix</keyword>
<evidence type="ECO:0000256" key="4">
    <source>
        <dbReference type="ARBA" id="ARBA00022692"/>
    </source>
</evidence>
<evidence type="ECO:0000256" key="6">
    <source>
        <dbReference type="ARBA" id="ARBA00023065"/>
    </source>
</evidence>
<proteinExistence type="inferred from homology"/>
<feature type="transmembrane region" description="Helical" evidence="9">
    <location>
        <begin position="43"/>
        <end position="62"/>
    </location>
</feature>
<gene>
    <name evidence="10" type="ORF">GS399_15545</name>
</gene>
<feature type="transmembrane region" description="Helical" evidence="9">
    <location>
        <begin position="209"/>
        <end position="226"/>
    </location>
</feature>
<accession>A0A7K1YEC7</accession>
<dbReference type="Proteomes" id="UP000466586">
    <property type="component" value="Unassembled WGS sequence"/>
</dbReference>
<name>A0A7K1YEC7_9SPHI</name>
<evidence type="ECO:0000256" key="9">
    <source>
        <dbReference type="SAM" id="Phobius"/>
    </source>
</evidence>
<evidence type="ECO:0000256" key="5">
    <source>
        <dbReference type="ARBA" id="ARBA00022989"/>
    </source>
</evidence>
<evidence type="ECO:0008006" key="12">
    <source>
        <dbReference type="Google" id="ProtNLM"/>
    </source>
</evidence>
<evidence type="ECO:0000256" key="3">
    <source>
        <dbReference type="ARBA" id="ARBA00022475"/>
    </source>
</evidence>
<evidence type="ECO:0000256" key="2">
    <source>
        <dbReference type="ARBA" id="ARBA00022448"/>
    </source>
</evidence>
<sequence length="309" mass="35562">MLLKDNIPVSYVFGKIRKEIAVLTIYSIAVYAAHTYYGFPGVSIPIAVPAILGTIISLLLAFRSNQAYDRWWEARTLWGAIVNDSRSFARQVLSFIDNSYDEENKHAMKERLIKRQIAWCYSLSQQLRGQNAHQSLKNYISEEENSALKKLKNVPLALMEQHANDLRLLLRMNWINEYQQVAMDETLTRFSNAMGGCERIKNTVFPATYSVYIHFLVILFVMLLPFGLIESFGVFQVPLVVAISSSFFLIEKMAIHLQDPFENKPTDTPTTTISRKIEEDLRELLKDEYARDVEVPSASSRKQVMFYIL</sequence>
<dbReference type="RefSeq" id="WP_160845560.1">
    <property type="nucleotide sequence ID" value="NZ_WVHT01000007.1"/>
</dbReference>
<comment type="subcellular location">
    <subcellularLocation>
        <location evidence="1">Cell membrane</location>
        <topology evidence="1">Multi-pass membrane protein</topology>
    </subcellularLocation>
</comment>
<reference evidence="10 11" key="1">
    <citation type="submission" date="2019-11" db="EMBL/GenBank/DDBJ databases">
        <title>Pedobacter sp. HMF7647 Genome sequencing and assembly.</title>
        <authorList>
            <person name="Kang H."/>
            <person name="Kim H."/>
            <person name="Joh K."/>
        </authorList>
    </citation>
    <scope>NUCLEOTIDE SEQUENCE [LARGE SCALE GENOMIC DNA]</scope>
    <source>
        <strain evidence="10 11">HMF7647</strain>
    </source>
</reference>
<keyword evidence="6" id="KW-0406">Ion transport</keyword>
<dbReference type="AlphaFoldDB" id="A0A7K1YEC7"/>
<dbReference type="GO" id="GO:0005886">
    <property type="term" value="C:plasma membrane"/>
    <property type="evidence" value="ECO:0007669"/>
    <property type="project" value="UniProtKB-SubCell"/>
</dbReference>
<evidence type="ECO:0000313" key="10">
    <source>
        <dbReference type="EMBL" id="MXV52388.1"/>
    </source>
</evidence>
<protein>
    <recommendedName>
        <fullName evidence="12">Bestrophin</fullName>
    </recommendedName>
</protein>
<comment type="similarity">
    <text evidence="8">Belongs to the anion channel-forming bestrophin (TC 1.A.46) family.</text>
</comment>
<keyword evidence="2" id="KW-0813">Transport</keyword>
<evidence type="ECO:0000256" key="8">
    <source>
        <dbReference type="ARBA" id="ARBA00034708"/>
    </source>
</evidence>
<dbReference type="InterPro" id="IPR044669">
    <property type="entry name" value="YneE/VCCN1/2-like"/>
</dbReference>
<dbReference type="PANTHER" id="PTHR33281">
    <property type="entry name" value="UPF0187 PROTEIN YNEE"/>
    <property type="match status" value="1"/>
</dbReference>
<feature type="transmembrane region" description="Helical" evidence="9">
    <location>
        <begin position="20"/>
        <end position="37"/>
    </location>
</feature>
<comment type="caution">
    <text evidence="10">The sequence shown here is derived from an EMBL/GenBank/DDBJ whole genome shotgun (WGS) entry which is preliminary data.</text>
</comment>
<keyword evidence="3" id="KW-1003">Cell membrane</keyword>
<feature type="transmembrane region" description="Helical" evidence="9">
    <location>
        <begin position="232"/>
        <end position="250"/>
    </location>
</feature>
<dbReference type="Pfam" id="PF25539">
    <property type="entry name" value="Bestrophin_2"/>
    <property type="match status" value="1"/>
</dbReference>
<evidence type="ECO:0000256" key="1">
    <source>
        <dbReference type="ARBA" id="ARBA00004651"/>
    </source>
</evidence>
<keyword evidence="4 9" id="KW-0812">Transmembrane</keyword>
<keyword evidence="7 9" id="KW-0472">Membrane</keyword>
<dbReference type="PANTHER" id="PTHR33281:SF19">
    <property type="entry name" value="VOLTAGE-DEPENDENT ANION CHANNEL-FORMING PROTEIN YNEE"/>
    <property type="match status" value="1"/>
</dbReference>
<dbReference type="GO" id="GO:0005254">
    <property type="term" value="F:chloride channel activity"/>
    <property type="evidence" value="ECO:0007669"/>
    <property type="project" value="InterPro"/>
</dbReference>
<evidence type="ECO:0000313" key="11">
    <source>
        <dbReference type="Proteomes" id="UP000466586"/>
    </source>
</evidence>
<keyword evidence="11" id="KW-1185">Reference proteome</keyword>
<dbReference type="EMBL" id="WVHT01000007">
    <property type="protein sequence ID" value="MXV52388.1"/>
    <property type="molecule type" value="Genomic_DNA"/>
</dbReference>
<evidence type="ECO:0000256" key="7">
    <source>
        <dbReference type="ARBA" id="ARBA00023136"/>
    </source>
</evidence>